<evidence type="ECO:0000256" key="3">
    <source>
        <dbReference type="SAM" id="SignalP"/>
    </source>
</evidence>
<name>A0A2R5G9B0_9STRA</name>
<organism evidence="4 5">
    <name type="scientific">Hondaea fermentalgiana</name>
    <dbReference type="NCBI Taxonomy" id="2315210"/>
    <lineage>
        <taxon>Eukaryota</taxon>
        <taxon>Sar</taxon>
        <taxon>Stramenopiles</taxon>
        <taxon>Bigyra</taxon>
        <taxon>Labyrinthulomycetes</taxon>
        <taxon>Thraustochytrida</taxon>
        <taxon>Thraustochytriidae</taxon>
        <taxon>Hondaea</taxon>
    </lineage>
</organism>
<feature type="transmembrane region" description="Helical" evidence="2">
    <location>
        <begin position="270"/>
        <end position="289"/>
    </location>
</feature>
<dbReference type="AlphaFoldDB" id="A0A2R5G9B0"/>
<comment type="caution">
    <text evidence="4">The sequence shown here is derived from an EMBL/GenBank/DDBJ whole genome shotgun (WGS) entry which is preliminary data.</text>
</comment>
<feature type="transmembrane region" description="Helical" evidence="2">
    <location>
        <begin position="496"/>
        <end position="524"/>
    </location>
</feature>
<dbReference type="Proteomes" id="UP000241890">
    <property type="component" value="Unassembled WGS sequence"/>
</dbReference>
<feature type="transmembrane region" description="Helical" evidence="2">
    <location>
        <begin position="229"/>
        <end position="250"/>
    </location>
</feature>
<feature type="chain" id="PRO_5015320636" evidence="3">
    <location>
        <begin position="28"/>
        <end position="556"/>
    </location>
</feature>
<evidence type="ECO:0000256" key="1">
    <source>
        <dbReference type="SAM" id="MobiDB-lite"/>
    </source>
</evidence>
<gene>
    <name evidence="4" type="ORF">FCC1311_038592</name>
</gene>
<feature type="transmembrane region" description="Helical" evidence="2">
    <location>
        <begin position="309"/>
        <end position="331"/>
    </location>
</feature>
<feature type="signal peptide" evidence="3">
    <location>
        <begin position="1"/>
        <end position="27"/>
    </location>
</feature>
<dbReference type="EMBL" id="BEYU01000033">
    <property type="protein sequence ID" value="GBG27636.1"/>
    <property type="molecule type" value="Genomic_DNA"/>
</dbReference>
<evidence type="ECO:0000313" key="4">
    <source>
        <dbReference type="EMBL" id="GBG27636.1"/>
    </source>
</evidence>
<keyword evidence="3" id="KW-0732">Signal</keyword>
<evidence type="ECO:0000256" key="2">
    <source>
        <dbReference type="SAM" id="Phobius"/>
    </source>
</evidence>
<proteinExistence type="predicted"/>
<feature type="transmembrane region" description="Helical" evidence="2">
    <location>
        <begin position="343"/>
        <end position="364"/>
    </location>
</feature>
<accession>A0A2R5G9B0</accession>
<protein>
    <submittedName>
        <fullName evidence="4">Uncharacterized protein</fullName>
    </submittedName>
</protein>
<feature type="region of interest" description="Disordered" evidence="1">
    <location>
        <begin position="447"/>
        <end position="486"/>
    </location>
</feature>
<reference evidence="4 5" key="1">
    <citation type="submission" date="2017-12" db="EMBL/GenBank/DDBJ databases">
        <title>Sequencing, de novo assembly and annotation of complete genome of a new Thraustochytrid species, strain FCC1311.</title>
        <authorList>
            <person name="Sedici K."/>
            <person name="Godart F."/>
            <person name="Aiese Cigliano R."/>
            <person name="Sanseverino W."/>
            <person name="Barakat M."/>
            <person name="Ortet P."/>
            <person name="Marechal E."/>
            <person name="Cagnac O."/>
            <person name="Amato A."/>
        </authorList>
    </citation>
    <scope>NUCLEOTIDE SEQUENCE [LARGE SCALE GENOMIC DNA]</scope>
</reference>
<evidence type="ECO:0000313" key="5">
    <source>
        <dbReference type="Proteomes" id="UP000241890"/>
    </source>
</evidence>
<dbReference type="InParanoid" id="A0A2R5G9B0"/>
<feature type="transmembrane region" description="Helical" evidence="2">
    <location>
        <begin position="189"/>
        <end position="208"/>
    </location>
</feature>
<feature type="compositionally biased region" description="Polar residues" evidence="1">
    <location>
        <begin position="378"/>
        <end position="388"/>
    </location>
</feature>
<keyword evidence="2" id="KW-0472">Membrane</keyword>
<keyword evidence="2" id="KW-0812">Transmembrane</keyword>
<sequence>MKDQIGAWRLALAVCLLTTTWSGPTEATIVKSPSGLAGRDLATTLFAFSEDAFAVGDLVVADSRLVELDTNWCNNDCQGPPAGMSLGADNVTLVQLSYSEPCFHCGYEWLALMAESVGASATLYFSDETAGHEFRVIHNRKTWAAAKGIPFLELGADDATALRSYFAAGEDVVVDVMVSANPWRKLFDGPGWISVQVICSLMAIYVLYLASWRLHKFAGWYIREGAYKVAVWILTIEVICNLIRLVYAAIDPLWSRSVFLYGSSRFMLTLTIPIGLLSSVMLFLTWNDMLKASHAPSRSLLFHRRSSRIIFLLVSLIFIGFELAVSFLAIFKGLVALSEAAALAEASFTLFVAMAVIFVGWRLLRTLSDITTSRLGSKVSKAQGSRSPAPSKDTSKGSIFPPGSPRPATLSSPSREAGQVSPAVEGDFSLDTNLDLDPEAEFDLERDCEISPPSSPRAAENPRYLQSTRTRDVRAASGSSKTKGVRPRAASNLRRLTWKIILSAAGLIASAVVIALAGQAVILFKPTERAIFFVLYYASQTARSYFTVSFFDPRRR</sequence>
<keyword evidence="2" id="KW-1133">Transmembrane helix</keyword>
<keyword evidence="5" id="KW-1185">Reference proteome</keyword>
<feature type="region of interest" description="Disordered" evidence="1">
    <location>
        <begin position="378"/>
        <end position="422"/>
    </location>
</feature>